<keyword evidence="3" id="KW-0846">Cobalamin</keyword>
<protein>
    <recommendedName>
        <fullName evidence="6">Methylmalonyl-CoA mutase alpha/beta chain catalytic domain-containing protein</fullName>
    </recommendedName>
</protein>
<evidence type="ECO:0000256" key="4">
    <source>
        <dbReference type="ARBA" id="ARBA00023235"/>
    </source>
</evidence>
<dbReference type="EMBL" id="JXRP01000019">
    <property type="protein sequence ID" value="KIL44315.1"/>
    <property type="molecule type" value="Genomic_DNA"/>
</dbReference>
<dbReference type="Pfam" id="PF01642">
    <property type="entry name" value="MM_CoA_mutase"/>
    <property type="match status" value="1"/>
</dbReference>
<evidence type="ECO:0000256" key="2">
    <source>
        <dbReference type="ARBA" id="ARBA00008465"/>
    </source>
</evidence>
<dbReference type="GO" id="GO:0016866">
    <property type="term" value="F:intramolecular transferase activity"/>
    <property type="evidence" value="ECO:0007669"/>
    <property type="project" value="InterPro"/>
</dbReference>
<comment type="similarity">
    <text evidence="2">Belongs to the methylmalonyl-CoA mutase family.</text>
</comment>
<evidence type="ECO:0000313" key="7">
    <source>
        <dbReference type="EMBL" id="KIL44315.1"/>
    </source>
</evidence>
<evidence type="ECO:0000256" key="3">
    <source>
        <dbReference type="ARBA" id="ARBA00022628"/>
    </source>
</evidence>
<sequence>MKGGKLPGSGRMTKNDSRQSFFGAYSKEDWEKLVVSSLKGRPLQDLHTATYEGITLQPLYTEWEPPSSNHPSRWWSQTETWHVAQQVQGMTIDNIIDRVKEEIEKGTEVISLRDSTEEDWRSEDVKRLLSIQSSPHLFITEAKIVDQLSPFLIEHACRTNVMGVLGYDFLSQAAVYDRKVTQDHKKKWAHRLNDVSNAYPNVKSIVISTVPYHQAGANAVQELSAALAEAAWYIDYLSEEGWTVNEVVRRMHIQFATGSTFFLEVAKLRAFRALWSHFMGSYNVDMLSVSIGTESSSFNKTIQDPHVNILRSGNEAFAAALGGVNYQHVEPFNTTYEEPTGFSARIARNIQLILKKEVFLDGLMDPAGGSYYVESLTKQLSDQAWQYFLLIEDHGGIEETLVSGWLQNQIDEIWKQRQVDVATRKKTIVGTNRYAPYEKNQVTKGTKNEQDLKLNPLRKRTIGQDWEALLSKVLKKQYMGQMAAVQLVCLGSLKEYKPRADFVQGILSAAGINWTYDLQTNEPVQIICGTNQAYENQLDEILHEKTEDVKIYIAGKPAEEKLIEWQEKGLNGVIYDGMNVIQFLDELVQLLEVEVMKS</sequence>
<organism evidence="7 8">
    <name type="scientific">Jeotgalibacillus soli</name>
    <dbReference type="NCBI Taxonomy" id="889306"/>
    <lineage>
        <taxon>Bacteria</taxon>
        <taxon>Bacillati</taxon>
        <taxon>Bacillota</taxon>
        <taxon>Bacilli</taxon>
        <taxon>Bacillales</taxon>
        <taxon>Caryophanaceae</taxon>
        <taxon>Jeotgalibacillus</taxon>
    </lineage>
</organism>
<dbReference type="PATRIC" id="fig|889306.3.peg.3294"/>
<name>A0A0C2R1X3_9BACL</name>
<dbReference type="InterPro" id="IPR006099">
    <property type="entry name" value="MeMalonylCoA_mutase_a/b_cat"/>
</dbReference>
<gene>
    <name evidence="7" type="ORF">KP78_32790</name>
</gene>
<dbReference type="Gene3D" id="3.40.50.280">
    <property type="entry name" value="Cobalamin-binding domain"/>
    <property type="match status" value="1"/>
</dbReference>
<accession>A0A0C2R1X3</accession>
<evidence type="ECO:0000256" key="1">
    <source>
        <dbReference type="ARBA" id="ARBA00001922"/>
    </source>
</evidence>
<evidence type="ECO:0000256" key="5">
    <source>
        <dbReference type="ARBA" id="ARBA00023285"/>
    </source>
</evidence>
<dbReference type="Gene3D" id="3.20.20.240">
    <property type="entry name" value="Methylmalonyl-CoA mutase"/>
    <property type="match status" value="1"/>
</dbReference>
<dbReference type="OrthoDB" id="9762378at2"/>
<feature type="domain" description="Methylmalonyl-CoA mutase alpha/beta chain catalytic" evidence="6">
    <location>
        <begin position="195"/>
        <end position="475"/>
    </location>
</feature>
<reference evidence="7 8" key="1">
    <citation type="submission" date="2015-01" db="EMBL/GenBank/DDBJ databases">
        <title>Genome sequencing of Jeotgalibacillus soli.</title>
        <authorList>
            <person name="Goh K.M."/>
            <person name="Chan K.-G."/>
            <person name="Yaakop A.S."/>
            <person name="Ee R."/>
            <person name="Gan H.M."/>
            <person name="Chan C.S."/>
        </authorList>
    </citation>
    <scope>NUCLEOTIDE SEQUENCE [LARGE SCALE GENOMIC DNA]</scope>
    <source>
        <strain evidence="7 8">P9</strain>
    </source>
</reference>
<dbReference type="GO" id="GO:0046872">
    <property type="term" value="F:metal ion binding"/>
    <property type="evidence" value="ECO:0007669"/>
    <property type="project" value="InterPro"/>
</dbReference>
<dbReference type="InterPro" id="IPR016176">
    <property type="entry name" value="Cbl-dep_enz_cat"/>
</dbReference>
<keyword evidence="4" id="KW-0413">Isomerase</keyword>
<comment type="caution">
    <text evidence="7">The sequence shown here is derived from an EMBL/GenBank/DDBJ whole genome shotgun (WGS) entry which is preliminary data.</text>
</comment>
<dbReference type="AlphaFoldDB" id="A0A0C2R1X3"/>
<dbReference type="GO" id="GO:0031419">
    <property type="term" value="F:cobalamin binding"/>
    <property type="evidence" value="ECO:0007669"/>
    <property type="project" value="UniProtKB-KW"/>
</dbReference>
<dbReference type="RefSeq" id="WP_041090202.1">
    <property type="nucleotide sequence ID" value="NZ_JXRP01000019.1"/>
</dbReference>
<keyword evidence="5" id="KW-0170">Cobalt</keyword>
<dbReference type="STRING" id="889306.KP78_32790"/>
<dbReference type="InterPro" id="IPR036724">
    <property type="entry name" value="Cobalamin-bd_sf"/>
</dbReference>
<dbReference type="SUPFAM" id="SSF52242">
    <property type="entry name" value="Cobalamin (vitamin B12)-binding domain"/>
    <property type="match status" value="1"/>
</dbReference>
<keyword evidence="8" id="KW-1185">Reference proteome</keyword>
<proteinExistence type="inferred from homology"/>
<dbReference type="PANTHER" id="PTHR48101:SF1">
    <property type="entry name" value="METHYLMALONYL-COA MUTASE, LARGE SUBUNIT"/>
    <property type="match status" value="1"/>
</dbReference>
<evidence type="ECO:0000259" key="6">
    <source>
        <dbReference type="Pfam" id="PF01642"/>
    </source>
</evidence>
<evidence type="ECO:0000313" key="8">
    <source>
        <dbReference type="Proteomes" id="UP000031938"/>
    </source>
</evidence>
<dbReference type="SUPFAM" id="SSF51703">
    <property type="entry name" value="Cobalamin (vitamin B12)-dependent enzymes"/>
    <property type="match status" value="1"/>
</dbReference>
<dbReference type="Proteomes" id="UP000031938">
    <property type="component" value="Unassembled WGS sequence"/>
</dbReference>
<dbReference type="PANTHER" id="PTHR48101">
    <property type="entry name" value="METHYLMALONYL-COA MUTASE, MITOCHONDRIAL-RELATED"/>
    <property type="match status" value="1"/>
</dbReference>
<comment type="cofactor">
    <cofactor evidence="1">
        <name>adenosylcob(III)alamin</name>
        <dbReference type="ChEBI" id="CHEBI:18408"/>
    </cofactor>
</comment>